<dbReference type="Proteomes" id="UP000190750">
    <property type="component" value="Unassembled WGS sequence"/>
</dbReference>
<sequence>MSHGPDYLKAQALKLEARQLKNAAQHLYADFEAADDYSTEVYLKVFDHLDIALRFVAGFAKANRCMTAAQVKNLDEMLASFLDLHRAAGRSESIKDSLVYRLADTLGISSSEPQTP</sequence>
<dbReference type="AlphaFoldDB" id="A0A1T1AUC4"/>
<dbReference type="STRING" id="28066.RF819_14170"/>
<protein>
    <submittedName>
        <fullName evidence="1">Uncharacterized protein</fullName>
    </submittedName>
</protein>
<evidence type="ECO:0000313" key="2">
    <source>
        <dbReference type="Proteomes" id="UP000190750"/>
    </source>
</evidence>
<name>A0A1T1AUC4_RHOFE</name>
<reference evidence="1 2" key="1">
    <citation type="submission" date="2017-01" db="EMBL/GenBank/DDBJ databases">
        <title>Genome sequencing of Rhodoferax fermentans JCM 7819.</title>
        <authorList>
            <person name="Kim Y.J."/>
            <person name="Farh M.E.-A."/>
            <person name="Yang D.-C."/>
        </authorList>
    </citation>
    <scope>NUCLEOTIDE SEQUENCE [LARGE SCALE GENOMIC DNA]</scope>
    <source>
        <strain evidence="1 2">JCM 7819</strain>
    </source>
</reference>
<evidence type="ECO:0000313" key="1">
    <source>
        <dbReference type="EMBL" id="OOV07714.1"/>
    </source>
</evidence>
<accession>A0A1T1AUC4</accession>
<dbReference type="RefSeq" id="WP_078365561.1">
    <property type="nucleotide sequence ID" value="NZ_MTJN01000002.1"/>
</dbReference>
<proteinExistence type="predicted"/>
<comment type="caution">
    <text evidence="1">The sequence shown here is derived from an EMBL/GenBank/DDBJ whole genome shotgun (WGS) entry which is preliminary data.</text>
</comment>
<organism evidence="1 2">
    <name type="scientific">Rhodoferax fermentans</name>
    <dbReference type="NCBI Taxonomy" id="28066"/>
    <lineage>
        <taxon>Bacteria</taxon>
        <taxon>Pseudomonadati</taxon>
        <taxon>Pseudomonadota</taxon>
        <taxon>Betaproteobacteria</taxon>
        <taxon>Burkholderiales</taxon>
        <taxon>Comamonadaceae</taxon>
        <taxon>Rhodoferax</taxon>
    </lineage>
</organism>
<dbReference type="EMBL" id="MTJN01000002">
    <property type="protein sequence ID" value="OOV07714.1"/>
    <property type="molecule type" value="Genomic_DNA"/>
</dbReference>
<gene>
    <name evidence="1" type="ORF">RF819_14170</name>
</gene>
<keyword evidence="2" id="KW-1185">Reference proteome</keyword>